<keyword evidence="1 2" id="KW-0732">Signal</keyword>
<dbReference type="InterPro" id="IPR038404">
    <property type="entry name" value="TRAP_DctP_sf"/>
</dbReference>
<dbReference type="NCBIfam" id="NF037995">
    <property type="entry name" value="TRAP_S1"/>
    <property type="match status" value="1"/>
</dbReference>
<evidence type="ECO:0000313" key="4">
    <source>
        <dbReference type="Proteomes" id="UP000604381"/>
    </source>
</evidence>
<sequence>MAASKITTRIASLAALTLLLSSCGRLNARHGHHASQELDMPLGYPKSSYVSQVAAGFAQTASGDPLNLGINLHYRGSLVPANDIKDAVAAGRAPIGERLLSAEAASNPLYSYDSIPFLAAGLEDNARLARIARPALREALAAEGLELLYSVPFLPQGIYSNRRFDSLADLRGLRLRVYSANSERVAELLGMVPVYVENANVLAAIEEGRVDAVLTSAVSGVSLKLWNHYRYFHALNAWMPRAYAFANRRSFWRRLRRDQRAALAAAGRAAEEHGLLIAQLSEEAMLKTLAINGVEVREPGQGFKDELKDATAVMREEWLASTGEAGAAILRSFGGGR</sequence>
<feature type="signal peptide" evidence="2">
    <location>
        <begin position="1"/>
        <end position="28"/>
    </location>
</feature>
<dbReference type="GO" id="GO:0055085">
    <property type="term" value="P:transmembrane transport"/>
    <property type="evidence" value="ECO:0007669"/>
    <property type="project" value="InterPro"/>
</dbReference>
<dbReference type="EMBL" id="JADHEI010000040">
    <property type="protein sequence ID" value="MBF2735531.1"/>
    <property type="molecule type" value="Genomic_DNA"/>
</dbReference>
<organism evidence="3 4">
    <name type="scientific">Candidatus Amphirhobacter heronislandensis</name>
    <dbReference type="NCBI Taxonomy" id="1732024"/>
    <lineage>
        <taxon>Bacteria</taxon>
        <taxon>Pseudomonadati</taxon>
        <taxon>Pseudomonadota</taxon>
        <taxon>Gammaproteobacteria</taxon>
        <taxon>Candidatus Tethybacterales</taxon>
        <taxon>Candidatus Tethybacteraceae</taxon>
        <taxon>Candidatus Amphirhobacter</taxon>
    </lineage>
</organism>
<evidence type="ECO:0000256" key="1">
    <source>
        <dbReference type="ARBA" id="ARBA00022729"/>
    </source>
</evidence>
<comment type="caution">
    <text evidence="3">The sequence shown here is derived from an EMBL/GenBank/DDBJ whole genome shotgun (WGS) entry which is preliminary data.</text>
</comment>
<dbReference type="PANTHER" id="PTHR33376">
    <property type="match status" value="1"/>
</dbReference>
<reference evidence="3" key="1">
    <citation type="submission" date="2020-10" db="EMBL/GenBank/DDBJ databases">
        <title>An improved Amphimedon queenslandica hologenome assembly reveals how three proteobacterial symbionts can extend the metabolic phenotypic of their marine sponge host.</title>
        <authorList>
            <person name="Degnan B."/>
            <person name="Degnan S."/>
            <person name="Xiang X."/>
        </authorList>
    </citation>
    <scope>NUCLEOTIDE SEQUENCE</scope>
    <source>
        <strain evidence="3">AqS2</strain>
    </source>
</reference>
<dbReference type="Proteomes" id="UP000604381">
    <property type="component" value="Unassembled WGS sequence"/>
</dbReference>
<protein>
    <submittedName>
        <fullName evidence="3">TRAP transporter substrate-binding protein DctP</fullName>
    </submittedName>
</protein>
<dbReference type="InterPro" id="IPR018389">
    <property type="entry name" value="DctP_fam"/>
</dbReference>
<dbReference type="AlphaFoldDB" id="A0A930UI56"/>
<proteinExistence type="predicted"/>
<dbReference type="Pfam" id="PF03480">
    <property type="entry name" value="DctP"/>
    <property type="match status" value="1"/>
</dbReference>
<gene>
    <name evidence="3" type="primary">dctP</name>
    <name evidence="3" type="ORF">ISN26_05585</name>
</gene>
<dbReference type="PANTHER" id="PTHR33376:SF4">
    <property type="entry name" value="SIALIC ACID-BINDING PERIPLASMIC PROTEIN SIAP"/>
    <property type="match status" value="1"/>
</dbReference>
<dbReference type="Gene3D" id="3.40.190.170">
    <property type="entry name" value="Bacterial extracellular solute-binding protein, family 7"/>
    <property type="match status" value="1"/>
</dbReference>
<feature type="chain" id="PRO_5037411699" evidence="2">
    <location>
        <begin position="29"/>
        <end position="337"/>
    </location>
</feature>
<keyword evidence="4" id="KW-1185">Reference proteome</keyword>
<accession>A0A930UI56</accession>
<dbReference type="PROSITE" id="PS51257">
    <property type="entry name" value="PROKAR_LIPOPROTEIN"/>
    <property type="match status" value="1"/>
</dbReference>
<evidence type="ECO:0000313" key="3">
    <source>
        <dbReference type="EMBL" id="MBF2735531.1"/>
    </source>
</evidence>
<evidence type="ECO:0000256" key="2">
    <source>
        <dbReference type="SAM" id="SignalP"/>
    </source>
</evidence>
<name>A0A930UI56_9GAMM</name>
<dbReference type="SUPFAM" id="SSF53850">
    <property type="entry name" value="Periplasmic binding protein-like II"/>
    <property type="match status" value="1"/>
</dbReference>